<dbReference type="InterPro" id="IPR035994">
    <property type="entry name" value="Nucleoside_phosphorylase_sf"/>
</dbReference>
<feature type="compositionally biased region" description="Acidic residues" evidence="1">
    <location>
        <begin position="210"/>
        <end position="225"/>
    </location>
</feature>
<dbReference type="PANTHER" id="PTHR46082">
    <property type="entry name" value="ATP/GTP-BINDING PROTEIN-RELATED"/>
    <property type="match status" value="1"/>
</dbReference>
<comment type="caution">
    <text evidence="2">The sequence shown here is derived from an EMBL/GenBank/DDBJ whole genome shotgun (WGS) entry which is preliminary data.</text>
</comment>
<dbReference type="OrthoDB" id="20872at2759"/>
<proteinExistence type="predicted"/>
<dbReference type="Gene3D" id="3.40.50.1580">
    <property type="entry name" value="Nucleoside phosphorylase domain"/>
    <property type="match status" value="1"/>
</dbReference>
<dbReference type="Proteomes" id="UP000236290">
    <property type="component" value="Unassembled WGS sequence"/>
</dbReference>
<dbReference type="PANTHER" id="PTHR46082:SF11">
    <property type="entry name" value="AAA+ ATPASE DOMAIN-CONTAINING PROTEIN-RELATED"/>
    <property type="match status" value="1"/>
</dbReference>
<gene>
    <name evidence="2" type="ORF">THARTR1_10705</name>
</gene>
<accession>A0A2K0TNW5</accession>
<name>A0A2K0TNW5_TRIHA</name>
<evidence type="ECO:0000313" key="2">
    <source>
        <dbReference type="EMBL" id="PNP47200.1"/>
    </source>
</evidence>
<evidence type="ECO:0000256" key="1">
    <source>
        <dbReference type="SAM" id="MobiDB-lite"/>
    </source>
</evidence>
<dbReference type="AlphaFoldDB" id="A0A2K0TNW5"/>
<dbReference type="InterPro" id="IPR053137">
    <property type="entry name" value="NLR-like"/>
</dbReference>
<reference evidence="2 3" key="1">
    <citation type="submission" date="2017-02" db="EMBL/GenBank/DDBJ databases">
        <title>Genomes of Trichoderma spp. with biocontrol activity.</title>
        <authorList>
            <person name="Gardiner D."/>
            <person name="Kazan K."/>
            <person name="Vos C."/>
            <person name="Harvey P."/>
        </authorList>
    </citation>
    <scope>NUCLEOTIDE SEQUENCE [LARGE SCALE GENOMIC DNA]</scope>
    <source>
        <strain evidence="2 3">Tr1</strain>
    </source>
</reference>
<dbReference type="EMBL" id="MTYI01000264">
    <property type="protein sequence ID" value="PNP47200.1"/>
    <property type="molecule type" value="Genomic_DNA"/>
</dbReference>
<dbReference type="SUPFAM" id="SSF53167">
    <property type="entry name" value="Purine and uridine phosphorylases"/>
    <property type="match status" value="1"/>
</dbReference>
<sequence>MTIKTKPHSAYSVGWICALSKEQTVATAMLEERHGDLPKPSHDSNTYTLGSISGHNVVIACLPKGRYGTNSATNVVTLMSGTFPSLKICLMVGVGGGVPPKVRLGDVVVSTPEGQHPGVVQWDMGKAEDGGFERTGALNNPPNSLLSALNKLETEHTLTGSKIPEYLNQIAQKYPRVAKRYLKSDGLKDMLFQVDYIHVDRPRMGKEVTAEEEDESHGDGSDEEEDNICYHCDKTKIVKRKRRLMRVHYGLIASGNQVVKDGVFRDKLNQDLGGGVLCFEMEAAGLMNNFSCLVIRGISDYSDSHKNEAWQDHAAAVAAAFARELLGHVQFSDIEGEPPVAVMLNKGWRYVF</sequence>
<protein>
    <submittedName>
        <fullName evidence="2">Uncharacterized protein</fullName>
    </submittedName>
</protein>
<feature type="region of interest" description="Disordered" evidence="1">
    <location>
        <begin position="205"/>
        <end position="225"/>
    </location>
</feature>
<organism evidence="2 3">
    <name type="scientific">Trichoderma harzianum</name>
    <name type="common">Hypocrea lixii</name>
    <dbReference type="NCBI Taxonomy" id="5544"/>
    <lineage>
        <taxon>Eukaryota</taxon>
        <taxon>Fungi</taxon>
        <taxon>Dikarya</taxon>
        <taxon>Ascomycota</taxon>
        <taxon>Pezizomycotina</taxon>
        <taxon>Sordariomycetes</taxon>
        <taxon>Hypocreomycetidae</taxon>
        <taxon>Hypocreales</taxon>
        <taxon>Hypocreaceae</taxon>
        <taxon>Trichoderma</taxon>
    </lineage>
</organism>
<dbReference type="GO" id="GO:0003824">
    <property type="term" value="F:catalytic activity"/>
    <property type="evidence" value="ECO:0007669"/>
    <property type="project" value="InterPro"/>
</dbReference>
<dbReference type="GO" id="GO:0009116">
    <property type="term" value="P:nucleoside metabolic process"/>
    <property type="evidence" value="ECO:0007669"/>
    <property type="project" value="InterPro"/>
</dbReference>
<evidence type="ECO:0000313" key="3">
    <source>
        <dbReference type="Proteomes" id="UP000236290"/>
    </source>
</evidence>